<dbReference type="GO" id="GO:0006574">
    <property type="term" value="P:L-valine catabolic process"/>
    <property type="evidence" value="ECO:0007669"/>
    <property type="project" value="TreeGrafter"/>
</dbReference>
<dbReference type="EMBL" id="JAAQPH010000001">
    <property type="protein sequence ID" value="NIA67027.1"/>
    <property type="molecule type" value="Genomic_DNA"/>
</dbReference>
<feature type="domain" description="Enoyl-CoA hydratase/isomerase" evidence="4">
    <location>
        <begin position="15"/>
        <end position="343"/>
    </location>
</feature>
<proteinExistence type="predicted"/>
<name>A0A967C647_9PROT</name>
<dbReference type="InterPro" id="IPR032259">
    <property type="entry name" value="HIBYL-CoA-H"/>
</dbReference>
<evidence type="ECO:0000256" key="2">
    <source>
        <dbReference type="ARBA" id="ARBA00011915"/>
    </source>
</evidence>
<dbReference type="PANTHER" id="PTHR43176:SF3">
    <property type="entry name" value="3-HYDROXYISOBUTYRYL-COA HYDROLASE, MITOCHONDRIAL"/>
    <property type="match status" value="1"/>
</dbReference>
<reference evidence="5" key="1">
    <citation type="submission" date="2020-03" db="EMBL/GenBank/DDBJ databases">
        <title>Genome of Pelagibius litoralis DSM 21314T.</title>
        <authorList>
            <person name="Wang G."/>
        </authorList>
    </citation>
    <scope>NUCLEOTIDE SEQUENCE</scope>
    <source>
        <strain evidence="5">DSM 21314</strain>
    </source>
</reference>
<dbReference type="PANTHER" id="PTHR43176">
    <property type="entry name" value="3-HYDROXYISOBUTYRYL-COA HYDROLASE-RELATED"/>
    <property type="match status" value="1"/>
</dbReference>
<dbReference type="NCBIfam" id="NF004127">
    <property type="entry name" value="PRK05617.1"/>
    <property type="match status" value="1"/>
</dbReference>
<accession>A0A967C647</accession>
<keyword evidence="3" id="KW-0378">Hydrolase</keyword>
<dbReference type="SUPFAM" id="SSF52096">
    <property type="entry name" value="ClpP/crotonase"/>
    <property type="match status" value="1"/>
</dbReference>
<dbReference type="FunFam" id="3.90.226.10:FF:000026">
    <property type="entry name" value="3-hydroxyisobutyryl-CoA hydrolase, mitochondrial"/>
    <property type="match status" value="1"/>
</dbReference>
<dbReference type="InterPro" id="IPR045004">
    <property type="entry name" value="ECH_dom"/>
</dbReference>
<protein>
    <recommendedName>
        <fullName evidence="2">3-hydroxyisobutyryl-CoA hydrolase</fullName>
        <ecNumber evidence="2">3.1.2.4</ecNumber>
    </recommendedName>
</protein>
<comment type="catalytic activity">
    <reaction evidence="1">
        <text>3-hydroxy-2-methylpropanoyl-CoA + H2O = 3-hydroxy-2-methylpropanoate + CoA + H(+)</text>
        <dbReference type="Rhea" id="RHEA:20888"/>
        <dbReference type="ChEBI" id="CHEBI:11805"/>
        <dbReference type="ChEBI" id="CHEBI:15377"/>
        <dbReference type="ChEBI" id="CHEBI:15378"/>
        <dbReference type="ChEBI" id="CHEBI:57287"/>
        <dbReference type="ChEBI" id="CHEBI:57340"/>
        <dbReference type="EC" id="3.1.2.4"/>
    </reaction>
</comment>
<dbReference type="AlphaFoldDB" id="A0A967C647"/>
<dbReference type="Proteomes" id="UP000761264">
    <property type="component" value="Unassembled WGS sequence"/>
</dbReference>
<evidence type="ECO:0000256" key="1">
    <source>
        <dbReference type="ARBA" id="ARBA00001709"/>
    </source>
</evidence>
<dbReference type="RefSeq" id="WP_167220322.1">
    <property type="nucleotide sequence ID" value="NZ_JAAQPH010000001.1"/>
</dbReference>
<evidence type="ECO:0000259" key="4">
    <source>
        <dbReference type="Pfam" id="PF16113"/>
    </source>
</evidence>
<comment type="caution">
    <text evidence="5">The sequence shown here is derived from an EMBL/GenBank/DDBJ whole genome shotgun (WGS) entry which is preliminary data.</text>
</comment>
<dbReference type="InterPro" id="IPR029045">
    <property type="entry name" value="ClpP/crotonase-like_dom_sf"/>
</dbReference>
<evidence type="ECO:0000256" key="3">
    <source>
        <dbReference type="ARBA" id="ARBA00022801"/>
    </source>
</evidence>
<evidence type="ECO:0000313" key="5">
    <source>
        <dbReference type="EMBL" id="NIA67027.1"/>
    </source>
</evidence>
<dbReference type="Gene3D" id="3.90.226.10">
    <property type="entry name" value="2-enoyl-CoA Hydratase, Chain A, domain 1"/>
    <property type="match status" value="1"/>
</dbReference>
<dbReference type="CDD" id="cd06558">
    <property type="entry name" value="crotonase-like"/>
    <property type="match status" value="1"/>
</dbReference>
<gene>
    <name evidence="5" type="ORF">HBA54_00300</name>
</gene>
<keyword evidence="6" id="KW-1185">Reference proteome</keyword>
<evidence type="ECO:0000313" key="6">
    <source>
        <dbReference type="Proteomes" id="UP000761264"/>
    </source>
</evidence>
<dbReference type="Pfam" id="PF16113">
    <property type="entry name" value="ECH_2"/>
    <property type="match status" value="1"/>
</dbReference>
<dbReference type="EC" id="3.1.2.4" evidence="2"/>
<organism evidence="5 6">
    <name type="scientific">Pelagibius litoralis</name>
    <dbReference type="NCBI Taxonomy" id="374515"/>
    <lineage>
        <taxon>Bacteria</taxon>
        <taxon>Pseudomonadati</taxon>
        <taxon>Pseudomonadota</taxon>
        <taxon>Alphaproteobacteria</taxon>
        <taxon>Rhodospirillales</taxon>
        <taxon>Rhodovibrionaceae</taxon>
        <taxon>Pelagibius</taxon>
    </lineage>
</organism>
<sequence length="354" mass="38249">MSDTDEIEFEERGGVGFITLNRPKALNALTLDMIQAMMPKLQDWREDPVIKAVVIAGAGDRAFCAGGDVRAVYEAGRNGGSLTKEFFRDEYRLNRMIHVFPKPYVALIDGITMGGGVGLSVHGSHRVATEKTMLAMPETGIGLFPDVGGSFFLPRLPGKLGLFLALTGWRLGAADAVYSGLATDFVPSDKIPQLVDAFAGADWNTAAADAVVDQIIDAATEPPEPSALAQQRDAIDRCFSAPSVEAILEALDAEPGDWAAKIAKIIRKQSPTSLKVTFEQVHRGATMDFDSAMVEEFRLSQAFMAGKDFYEGIRAVLVDKDQKPNWQPGDLQSVTPGIVEAHFRPLGDGDLTFS</sequence>
<dbReference type="GO" id="GO:0003860">
    <property type="term" value="F:3-hydroxyisobutyryl-CoA hydrolase activity"/>
    <property type="evidence" value="ECO:0007669"/>
    <property type="project" value="UniProtKB-EC"/>
</dbReference>